<proteinExistence type="predicted"/>
<gene>
    <name evidence="1" type="ORF">DSCA_60860</name>
</gene>
<name>A0A5K7YS72_9BACT</name>
<dbReference type="Proteomes" id="UP000427906">
    <property type="component" value="Chromosome"/>
</dbReference>
<dbReference type="KEGG" id="dalk:DSCA_60860"/>
<evidence type="ECO:0000313" key="1">
    <source>
        <dbReference type="EMBL" id="BBO72156.1"/>
    </source>
</evidence>
<protein>
    <submittedName>
        <fullName evidence="1">Uncharacterized protein</fullName>
    </submittedName>
</protein>
<evidence type="ECO:0000313" key="2">
    <source>
        <dbReference type="Proteomes" id="UP000427906"/>
    </source>
</evidence>
<dbReference type="EMBL" id="AP021874">
    <property type="protein sequence ID" value="BBO72156.1"/>
    <property type="molecule type" value="Genomic_DNA"/>
</dbReference>
<accession>A0A5K7YS72</accession>
<reference evidence="1 2" key="1">
    <citation type="submission" date="2019-11" db="EMBL/GenBank/DDBJ databases">
        <title>Comparative genomics of hydrocarbon-degrading Desulfosarcina strains.</title>
        <authorList>
            <person name="Watanabe M."/>
            <person name="Kojima H."/>
            <person name="Fukui M."/>
        </authorList>
    </citation>
    <scope>NUCLEOTIDE SEQUENCE [LARGE SCALE GENOMIC DNA]</scope>
    <source>
        <strain evidence="1 2">PL12</strain>
    </source>
</reference>
<dbReference type="AlphaFoldDB" id="A0A5K7YS72"/>
<organism evidence="1 2">
    <name type="scientific">Desulfosarcina alkanivorans</name>
    <dbReference type="NCBI Taxonomy" id="571177"/>
    <lineage>
        <taxon>Bacteria</taxon>
        <taxon>Pseudomonadati</taxon>
        <taxon>Thermodesulfobacteriota</taxon>
        <taxon>Desulfobacteria</taxon>
        <taxon>Desulfobacterales</taxon>
        <taxon>Desulfosarcinaceae</taxon>
        <taxon>Desulfosarcina</taxon>
    </lineage>
</organism>
<sequence length="55" mass="6121">MISGHKTRSVFDRYNIVNDADLKAASERQADYLENFTGTVSGTIADFPQKKGVTR</sequence>
<keyword evidence="2" id="KW-1185">Reference proteome</keyword>